<feature type="compositionally biased region" description="Low complexity" evidence="1">
    <location>
        <begin position="517"/>
        <end position="528"/>
    </location>
</feature>
<feature type="compositionally biased region" description="Basic and acidic residues" evidence="1">
    <location>
        <begin position="8"/>
        <end position="22"/>
    </location>
</feature>
<protein>
    <submittedName>
        <fullName evidence="2">Uncharacterized protein</fullName>
    </submittedName>
</protein>
<feature type="compositionally biased region" description="Basic and acidic residues" evidence="1">
    <location>
        <begin position="346"/>
        <end position="363"/>
    </location>
</feature>
<feature type="compositionally biased region" description="Low complexity" evidence="1">
    <location>
        <begin position="454"/>
        <end position="463"/>
    </location>
</feature>
<accession>A0A225X4D7</accession>
<name>A0A225X4D7_9STRA</name>
<proteinExistence type="predicted"/>
<feature type="compositionally biased region" description="Basic residues" evidence="1">
    <location>
        <begin position="529"/>
        <end position="572"/>
    </location>
</feature>
<evidence type="ECO:0000313" key="3">
    <source>
        <dbReference type="Proteomes" id="UP000198211"/>
    </source>
</evidence>
<dbReference type="OrthoDB" id="10608022at2759"/>
<evidence type="ECO:0000313" key="2">
    <source>
        <dbReference type="EMBL" id="OWZ24522.1"/>
    </source>
</evidence>
<feature type="region of interest" description="Disordered" evidence="1">
    <location>
        <begin position="1"/>
        <end position="25"/>
    </location>
</feature>
<keyword evidence="3" id="KW-1185">Reference proteome</keyword>
<sequence length="886" mass="98961">MSVVARPSSDDRMLRASHKSPEASRAAMANNLFSERCTRANAETWTKPFSADRDAAHKEIKIVKSREAALNSQISKMNAVIKSHQEMYDHLKNRMQVAHRSNDILSKEENHARSEYLVRFQAFKKYHDNLHKLLPLTETTLTLKLRERNRDLVRRVKRLEKANSALGSRLRLEDMDPEVLVLMVEGLELDKIDWETVAPDPQTRRALHAVYKLGLSDGRDRDSLADDIARAKIPALLRPQVQHRVSRSGSARAVAVFLTVALHYADWTSSRRHWRWTYFKFCAVFGHTCWTVSAVDCLFSSLAACLGASRSTSFRREEGKSKAKRQRTASDNKDVDFGGGDSGEDTPEKGPAHDKTGSTHKKIDVAVSDAESMLSPRLTLKRKAAMNPEFRSSFRLAGGSRSDIKSLTSESSAGQSVKSPPSKSKRSRSKKNGTKATPGYSSSDESSESKSSSDLDSLASEGSVAHEDEDSELSKPRPESQCLENSLDDVLGAPAPTNPLVKNLRAEEAPPKPKVKPLPVAKADSKSSPKGKKKASPKSSGKKKLAMKAKKAMAPKMKSKSSPKTSRPSKKVKSQDFADESSFDFDLPDWISKYPELVKLAQRASDVLTPYVAPDFTTVSAQMYWQVYGRRPPLAEGDVQVACLFDTTEFQLDSNISQRTDYLERLCGVWRRLRGYGNEKLAVMSFAIYECKHWVSPEAVKRFLSRMTTQLESTKDPKEHRRFKLALEHLKKVWLKYNKERADRANNLRTFLPGRMWSWCVGPDASLPIETLLDPTLPFYTMENLMWVPGSADSTTRCMFRATLTCRSSFLPARLSKSSVHASPPDLSLEPEDIDSSWGRAFRGADEDEGMEDGETGPHYEAAEAPLILLFAKSSLPPESGVVAEI</sequence>
<organism evidence="2 3">
    <name type="scientific">Phytophthora megakarya</name>
    <dbReference type="NCBI Taxonomy" id="4795"/>
    <lineage>
        <taxon>Eukaryota</taxon>
        <taxon>Sar</taxon>
        <taxon>Stramenopiles</taxon>
        <taxon>Oomycota</taxon>
        <taxon>Peronosporomycetes</taxon>
        <taxon>Peronosporales</taxon>
        <taxon>Peronosporaceae</taxon>
        <taxon>Phytophthora</taxon>
    </lineage>
</organism>
<dbReference type="Proteomes" id="UP000198211">
    <property type="component" value="Unassembled WGS sequence"/>
</dbReference>
<gene>
    <name evidence="2" type="ORF">PHMEG_000412</name>
</gene>
<feature type="region of interest" description="Disordered" evidence="1">
    <location>
        <begin position="397"/>
        <end position="575"/>
    </location>
</feature>
<feature type="compositionally biased region" description="Polar residues" evidence="1">
    <location>
        <begin position="405"/>
        <end position="417"/>
    </location>
</feature>
<reference evidence="3" key="1">
    <citation type="submission" date="2017-03" db="EMBL/GenBank/DDBJ databases">
        <title>Phytopthora megakarya and P. palmivora, two closely related causual agents of cacao black pod achieved similar genome size and gene model numbers by different mechanisms.</title>
        <authorList>
            <person name="Ali S."/>
            <person name="Shao J."/>
            <person name="Larry D.J."/>
            <person name="Kronmiller B."/>
            <person name="Shen D."/>
            <person name="Strem M.D."/>
            <person name="Melnick R.L."/>
            <person name="Guiltinan M.J."/>
            <person name="Tyler B.M."/>
            <person name="Meinhardt L.W."/>
            <person name="Bailey B.A."/>
        </authorList>
    </citation>
    <scope>NUCLEOTIDE SEQUENCE [LARGE SCALE GENOMIC DNA]</scope>
    <source>
        <strain evidence="3">zdho120</strain>
    </source>
</reference>
<feature type="compositionally biased region" description="Basic residues" evidence="1">
    <location>
        <begin position="423"/>
        <end position="433"/>
    </location>
</feature>
<evidence type="ECO:0000256" key="1">
    <source>
        <dbReference type="SAM" id="MobiDB-lite"/>
    </source>
</evidence>
<comment type="caution">
    <text evidence="2">The sequence shown here is derived from an EMBL/GenBank/DDBJ whole genome shotgun (WGS) entry which is preliminary data.</text>
</comment>
<dbReference type="EMBL" id="NBNE01000010">
    <property type="protein sequence ID" value="OWZ24522.1"/>
    <property type="molecule type" value="Genomic_DNA"/>
</dbReference>
<dbReference type="AlphaFoldDB" id="A0A225X4D7"/>
<feature type="region of interest" description="Disordered" evidence="1">
    <location>
        <begin position="315"/>
        <end position="363"/>
    </location>
</feature>